<dbReference type="RefSeq" id="WP_134749753.1">
    <property type="nucleotide sequence ID" value="NZ_CP038148.1"/>
</dbReference>
<dbReference type="Proteomes" id="UP000295727">
    <property type="component" value="Chromosome 1"/>
</dbReference>
<gene>
    <name evidence="1" type="ORF">E1956_13995</name>
</gene>
<accession>A0A4P7CTS2</accession>
<keyword evidence="2" id="KW-1185">Reference proteome</keyword>
<dbReference type="OrthoDB" id="8657519at2"/>
<organism evidence="1 2">
    <name type="scientific">Paraburkholderia pallida</name>
    <dbReference type="NCBI Taxonomy" id="2547399"/>
    <lineage>
        <taxon>Bacteria</taxon>
        <taxon>Pseudomonadati</taxon>
        <taxon>Pseudomonadota</taxon>
        <taxon>Betaproteobacteria</taxon>
        <taxon>Burkholderiales</taxon>
        <taxon>Burkholderiaceae</taxon>
        <taxon>Paraburkholderia</taxon>
    </lineage>
</organism>
<dbReference type="NCBIfam" id="NF047331">
    <property type="entry name" value="phage_HTJ"/>
    <property type="match status" value="1"/>
</dbReference>
<dbReference type="EMBL" id="CP038148">
    <property type="protein sequence ID" value="QBQ98176.1"/>
    <property type="molecule type" value="Genomic_DNA"/>
</dbReference>
<dbReference type="KEGG" id="ppai:E1956_13995"/>
<sequence length="68" mass="7772">MAFTSNDLDSVDRAIAMGQLEVDYDGKKVKFRSMDELIKARNLIRDELALQQGTPRRRSSIAITNMNR</sequence>
<dbReference type="AlphaFoldDB" id="A0A4P7CTS2"/>
<evidence type="ECO:0008006" key="3">
    <source>
        <dbReference type="Google" id="ProtNLM"/>
    </source>
</evidence>
<name>A0A4P7CTS2_9BURK</name>
<proteinExistence type="predicted"/>
<protein>
    <recommendedName>
        <fullName evidence="3">GpW protein</fullName>
    </recommendedName>
</protein>
<evidence type="ECO:0000313" key="2">
    <source>
        <dbReference type="Proteomes" id="UP000295727"/>
    </source>
</evidence>
<evidence type="ECO:0000313" key="1">
    <source>
        <dbReference type="EMBL" id="QBQ98176.1"/>
    </source>
</evidence>
<reference evidence="1 2" key="1">
    <citation type="submission" date="2019-03" db="EMBL/GenBank/DDBJ databases">
        <title>Paraburkholderia sp. 7MH5, isolated from subtropical forest soil.</title>
        <authorList>
            <person name="Gao Z.-H."/>
            <person name="Qiu L.-H."/>
        </authorList>
    </citation>
    <scope>NUCLEOTIDE SEQUENCE [LARGE SCALE GENOMIC DNA]</scope>
    <source>
        <strain evidence="1 2">7MH5</strain>
    </source>
</reference>